<evidence type="ECO:0000313" key="1">
    <source>
        <dbReference type="EMBL" id="KAG6735426.1"/>
    </source>
</evidence>
<dbReference type="EMBL" id="JAAWWB010002170">
    <property type="protein sequence ID" value="KAG6735426.1"/>
    <property type="molecule type" value="Genomic_DNA"/>
</dbReference>
<gene>
    <name evidence="1" type="ORF">POTOM_061970</name>
</gene>
<proteinExistence type="predicted"/>
<name>A0A8X8BV51_POPTO</name>
<sequence>MIHHPSIPLYGCIVSSYAFGCHLKFKPTAFWQKLDSEGTHCHDCRALQDRLDLAKTSVQGTHCHDCRALQDRLDLAKTSSKVGFRPLVMNHFPTKSTTLKFLTRMAGSVTEFRHQTFEYLRASQEKEQNLPGIHLQSPEEQQEMDVYRYHSPFDNHSCDLLSLALATLELEGLMEDLMTCYSFWLSCFTFGG</sequence>
<reference evidence="1" key="1">
    <citation type="journal article" date="2020" name="bioRxiv">
        <title>Hybrid origin of Populus tomentosa Carr. identified through genome sequencing and phylogenomic analysis.</title>
        <authorList>
            <person name="An X."/>
            <person name="Gao K."/>
            <person name="Chen Z."/>
            <person name="Li J."/>
            <person name="Yang X."/>
            <person name="Yang X."/>
            <person name="Zhou J."/>
            <person name="Guo T."/>
            <person name="Zhao T."/>
            <person name="Huang S."/>
            <person name="Miao D."/>
            <person name="Khan W.U."/>
            <person name="Rao P."/>
            <person name="Ye M."/>
            <person name="Lei B."/>
            <person name="Liao W."/>
            <person name="Wang J."/>
            <person name="Ji L."/>
            <person name="Li Y."/>
            <person name="Guo B."/>
            <person name="Mustafa N.S."/>
            <person name="Li S."/>
            <person name="Yun Q."/>
            <person name="Keller S.R."/>
            <person name="Mao J."/>
            <person name="Zhang R."/>
            <person name="Strauss S.H."/>
        </authorList>
    </citation>
    <scope>NUCLEOTIDE SEQUENCE</scope>
    <source>
        <strain evidence="1">GM15</strain>
        <tissue evidence="1">Leaf</tissue>
    </source>
</reference>
<dbReference type="Proteomes" id="UP000886885">
    <property type="component" value="Unassembled WGS sequence"/>
</dbReference>
<keyword evidence="2" id="KW-1185">Reference proteome</keyword>
<organism evidence="1 2">
    <name type="scientific">Populus tomentosa</name>
    <name type="common">Chinese white poplar</name>
    <dbReference type="NCBI Taxonomy" id="118781"/>
    <lineage>
        <taxon>Eukaryota</taxon>
        <taxon>Viridiplantae</taxon>
        <taxon>Streptophyta</taxon>
        <taxon>Embryophyta</taxon>
        <taxon>Tracheophyta</taxon>
        <taxon>Spermatophyta</taxon>
        <taxon>Magnoliopsida</taxon>
        <taxon>eudicotyledons</taxon>
        <taxon>Gunneridae</taxon>
        <taxon>Pentapetalae</taxon>
        <taxon>rosids</taxon>
        <taxon>fabids</taxon>
        <taxon>Malpighiales</taxon>
        <taxon>Salicaceae</taxon>
        <taxon>Saliceae</taxon>
        <taxon>Populus</taxon>
    </lineage>
</organism>
<comment type="caution">
    <text evidence="1">The sequence shown here is derived from an EMBL/GenBank/DDBJ whole genome shotgun (WGS) entry which is preliminary data.</text>
</comment>
<protein>
    <submittedName>
        <fullName evidence="1">Uncharacterized protein</fullName>
    </submittedName>
</protein>
<evidence type="ECO:0000313" key="2">
    <source>
        <dbReference type="Proteomes" id="UP000886885"/>
    </source>
</evidence>
<dbReference type="AlphaFoldDB" id="A0A8X8BV51"/>
<accession>A0A8X8BV51</accession>